<dbReference type="Gene3D" id="3.40.50.1820">
    <property type="entry name" value="alpha/beta hydrolase"/>
    <property type="match status" value="1"/>
</dbReference>
<dbReference type="InterPro" id="IPR026968">
    <property type="entry name" value="PcaD/CatD"/>
</dbReference>
<dbReference type="NCBIfam" id="TIGR02427">
    <property type="entry name" value="protocat_pcaD"/>
    <property type="match status" value="1"/>
</dbReference>
<feature type="domain" description="AB hydrolase-1" evidence="1">
    <location>
        <begin position="22"/>
        <end position="246"/>
    </location>
</feature>
<evidence type="ECO:0000313" key="4">
    <source>
        <dbReference type="Proteomes" id="UP000236569"/>
    </source>
</evidence>
<dbReference type="Proteomes" id="UP000236569">
    <property type="component" value="Unassembled WGS sequence"/>
</dbReference>
<accession>A0A2I9D0C8</accession>
<protein>
    <submittedName>
        <fullName evidence="3">3-oxoadipate enol-lactonase</fullName>
    </submittedName>
</protein>
<dbReference type="InterPro" id="IPR000073">
    <property type="entry name" value="AB_hydrolase_1"/>
</dbReference>
<dbReference type="Gene3D" id="1.20.1290.10">
    <property type="entry name" value="AhpD-like"/>
    <property type="match status" value="1"/>
</dbReference>
<dbReference type="AlphaFoldDB" id="A0A2I9D0C8"/>
<evidence type="ECO:0000259" key="2">
    <source>
        <dbReference type="Pfam" id="PF02627"/>
    </source>
</evidence>
<dbReference type="PRINTS" id="PR00111">
    <property type="entry name" value="ABHYDROLASE"/>
</dbReference>
<feature type="domain" description="Carboxymuconolactone decarboxylase-like" evidence="2">
    <location>
        <begin position="295"/>
        <end position="377"/>
    </location>
</feature>
<organism evidence="3 4">
    <name type="scientific">Deinococcus aerius</name>
    <dbReference type="NCBI Taxonomy" id="200253"/>
    <lineage>
        <taxon>Bacteria</taxon>
        <taxon>Thermotogati</taxon>
        <taxon>Deinococcota</taxon>
        <taxon>Deinococci</taxon>
        <taxon>Deinococcales</taxon>
        <taxon>Deinococcaceae</taxon>
        <taxon>Deinococcus</taxon>
    </lineage>
</organism>
<dbReference type="EMBL" id="BFAG01000020">
    <property type="protein sequence ID" value="GBF07984.1"/>
    <property type="molecule type" value="Genomic_DNA"/>
</dbReference>
<dbReference type="InterPro" id="IPR012788">
    <property type="entry name" value="Decarb_PcaC"/>
</dbReference>
<dbReference type="GO" id="GO:0051920">
    <property type="term" value="F:peroxiredoxin activity"/>
    <property type="evidence" value="ECO:0007669"/>
    <property type="project" value="InterPro"/>
</dbReference>
<dbReference type="RefSeq" id="WP_103131265.1">
    <property type="nucleotide sequence ID" value="NZ_BFAG01000020.1"/>
</dbReference>
<comment type="caution">
    <text evidence="3">The sequence shown here is derived from an EMBL/GenBank/DDBJ whole genome shotgun (WGS) entry which is preliminary data.</text>
</comment>
<reference evidence="4" key="1">
    <citation type="submission" date="2018-01" db="EMBL/GenBank/DDBJ databases">
        <title>Draft Genome Sequence of the Radioresistant Bacterium Deinococcus aerius TR0125, Isolated from the Higher Atmosphere above Japan.</title>
        <authorList>
            <person name="Satoh K."/>
            <person name="Arai H."/>
            <person name="Sanzen T."/>
            <person name="Kawaguchi Y."/>
            <person name="Hayashi H."/>
            <person name="Yokobori S."/>
            <person name="Yamagishi A."/>
            <person name="Oono Y."/>
            <person name="Narumi I."/>
        </authorList>
    </citation>
    <scope>NUCLEOTIDE SEQUENCE [LARGE SCALE GENOMIC DNA]</scope>
    <source>
        <strain evidence="4">TR0125</strain>
    </source>
</reference>
<dbReference type="GO" id="GO:0047570">
    <property type="term" value="F:3-oxoadipate enol-lactonase activity"/>
    <property type="evidence" value="ECO:0007669"/>
    <property type="project" value="InterPro"/>
</dbReference>
<dbReference type="InterPro" id="IPR052512">
    <property type="entry name" value="4CMD/NDH-1_regulator"/>
</dbReference>
<proteinExistence type="predicted"/>
<dbReference type="InterPro" id="IPR029032">
    <property type="entry name" value="AhpD-like"/>
</dbReference>
<dbReference type="Pfam" id="PF02627">
    <property type="entry name" value="CMD"/>
    <property type="match status" value="1"/>
</dbReference>
<dbReference type="NCBIfam" id="TIGR02425">
    <property type="entry name" value="decarb_PcaC"/>
    <property type="match status" value="1"/>
</dbReference>
<evidence type="ECO:0000313" key="3">
    <source>
        <dbReference type="EMBL" id="GBF07984.1"/>
    </source>
</evidence>
<dbReference type="InterPro" id="IPR029058">
    <property type="entry name" value="AB_hydrolase_fold"/>
</dbReference>
<sequence length="386" mass="41883">MTFLPVGPLTLHVRASGAGAPPPLVLLNPIGSDLRVWDGVARELETSFHVIQYDLRGQGLSDAPGGEYRLEDHVTDLLGLLGALGLERASLAGCSLGGVIAQAFALAHPQRVERLALLDTLPQIGTPGSWQARIEQVEAGGLPALAPALIRRWFAPDFFGAQPAAAHGYTTLLARSPQAGYLGSCAALRDADLTGQIQTLRLPTLVLCGEHDISTPPDACRALADQMGARFELIRGAAHLPMVERPGEVARLLREFLTGESSPDRYEQGMAVRRRVLGDAHVDRASRNVTDLDRDFQTFITEYAWGGPWSRPGLDPRTRHLLTLAVLTALPREHELEMHIRATRNTGVTPEDLREVFLQVAVYAGVPVANRAFQIAKRVLAERSDP</sequence>
<dbReference type="PANTHER" id="PTHR33570:SF2">
    <property type="entry name" value="CARBOXYMUCONOLACTONE DECARBOXYLASE-LIKE DOMAIN-CONTAINING PROTEIN"/>
    <property type="match status" value="1"/>
</dbReference>
<dbReference type="PANTHER" id="PTHR33570">
    <property type="entry name" value="4-CARBOXYMUCONOLACTONE DECARBOXYLASE FAMILY PROTEIN"/>
    <property type="match status" value="1"/>
</dbReference>
<dbReference type="SUPFAM" id="SSF69118">
    <property type="entry name" value="AhpD-like"/>
    <property type="match status" value="1"/>
</dbReference>
<dbReference type="Pfam" id="PF00561">
    <property type="entry name" value="Abhydrolase_1"/>
    <property type="match status" value="1"/>
</dbReference>
<dbReference type="GO" id="GO:0042952">
    <property type="term" value="P:beta-ketoadipate pathway"/>
    <property type="evidence" value="ECO:0007669"/>
    <property type="project" value="InterPro"/>
</dbReference>
<dbReference type="SUPFAM" id="SSF53474">
    <property type="entry name" value="alpha/beta-Hydrolases"/>
    <property type="match status" value="1"/>
</dbReference>
<evidence type="ECO:0000259" key="1">
    <source>
        <dbReference type="Pfam" id="PF00561"/>
    </source>
</evidence>
<keyword evidence="4" id="KW-1185">Reference proteome</keyword>
<dbReference type="OrthoDB" id="9805423at2"/>
<name>A0A2I9D0C8_9DEIO</name>
<dbReference type="InterPro" id="IPR003779">
    <property type="entry name" value="CMD-like"/>
</dbReference>
<gene>
    <name evidence="3" type="ORF">DAERI_200041</name>
</gene>